<keyword evidence="1" id="KW-0732">Signal</keyword>
<dbReference type="EMBL" id="MNZT01000052">
    <property type="protein sequence ID" value="OIP97567.1"/>
    <property type="molecule type" value="Genomic_DNA"/>
</dbReference>
<name>A0A1J5IWL6_9BACT</name>
<reference evidence="3 4" key="1">
    <citation type="journal article" date="2016" name="Environ. Microbiol.">
        <title>Genomic resolution of a cold subsurface aquifer community provides metabolic insights for novel microbes adapted to high CO concentrations.</title>
        <authorList>
            <person name="Probst A.J."/>
            <person name="Castelle C.J."/>
            <person name="Singh A."/>
            <person name="Brown C.T."/>
            <person name="Anantharaman K."/>
            <person name="Sharon I."/>
            <person name="Hug L.A."/>
            <person name="Burstein D."/>
            <person name="Emerson J.B."/>
            <person name="Thomas B.C."/>
            <person name="Banfield J.F."/>
        </authorList>
    </citation>
    <scope>NUCLEOTIDE SEQUENCE [LARGE SCALE GENOMIC DNA]</scope>
    <source>
        <strain evidence="3">CG2_30_54_11</strain>
    </source>
</reference>
<evidence type="ECO:0000313" key="4">
    <source>
        <dbReference type="Proteomes" id="UP000183245"/>
    </source>
</evidence>
<dbReference type="PROSITE" id="PS50911">
    <property type="entry name" value="CHAP"/>
    <property type="match status" value="1"/>
</dbReference>
<protein>
    <recommendedName>
        <fullName evidence="2">Peptidase C51 domain-containing protein</fullName>
    </recommendedName>
</protein>
<organism evidence="3 4">
    <name type="scientific">Candidatus Wirthbacteria bacterium CG2_30_54_11</name>
    <dbReference type="NCBI Taxonomy" id="1817892"/>
    <lineage>
        <taxon>Bacteria</taxon>
        <taxon>Candidatus Wirthbacteria</taxon>
    </lineage>
</organism>
<accession>A0A1J5IWL6</accession>
<evidence type="ECO:0000313" key="3">
    <source>
        <dbReference type="EMBL" id="OIP97567.1"/>
    </source>
</evidence>
<dbReference type="AlphaFoldDB" id="A0A1J5IWL6"/>
<evidence type="ECO:0000256" key="1">
    <source>
        <dbReference type="SAM" id="SignalP"/>
    </source>
</evidence>
<feature type="signal peptide" evidence="1">
    <location>
        <begin position="1"/>
        <end position="20"/>
    </location>
</feature>
<feature type="domain" description="Peptidase C51" evidence="2">
    <location>
        <begin position="224"/>
        <end position="358"/>
    </location>
</feature>
<comment type="caution">
    <text evidence="3">The sequence shown here is derived from an EMBL/GenBank/DDBJ whole genome shotgun (WGS) entry which is preliminary data.</text>
</comment>
<dbReference type="InterPro" id="IPR007921">
    <property type="entry name" value="CHAP_dom"/>
</dbReference>
<dbReference type="InterPro" id="IPR038765">
    <property type="entry name" value="Papain-like_cys_pep_sf"/>
</dbReference>
<gene>
    <name evidence="3" type="ORF">AUK40_02930</name>
</gene>
<dbReference type="SUPFAM" id="SSF54001">
    <property type="entry name" value="Cysteine proteinases"/>
    <property type="match status" value="1"/>
</dbReference>
<sequence>MLRKLPLLLFLLALALTALPLRTTGPEREVATVDEAEPVAAPDFSAIPLEAGLTRYTGAGFVLDYPDTWKLRPGSEEETTRLLLTSPASTINIYALPRDGSVSLIDWIRSTQSAWFDNFDFVEPGRTLIGGQEAIVTKYCETALSYSAYIAGADRNYLVWATGSETDFREALIRFYPGPMSTVTSLPEQFAVHDEPACHPSTDSGPEPDPATVCDYSETAQNSCCSQFSDREVPYWSCSENFTGDYGNCTWWAAYMRPEVGAAAADHPGHGNACNWDYWAFMDGFLVDDCPREGDIFVYDVQGCPGHVASVEQVLWDTGKISVSEMNWCSTCLRTKEYLNRDRKFVHSQKPEVVIYPDPPNAVADQFAAAGACNGKPDFHTSEPGVYTVNPVEVSSEAVPAKGDAAAVHIPDGWSVRLRGYRDGEEVCMGTSGLLAGNIYSSTGMPVEDAVREIEVFDISRCGTW</sequence>
<proteinExistence type="predicted"/>
<evidence type="ECO:0000259" key="2">
    <source>
        <dbReference type="PROSITE" id="PS50911"/>
    </source>
</evidence>
<dbReference type="Pfam" id="PF05257">
    <property type="entry name" value="CHAP"/>
    <property type="match status" value="1"/>
</dbReference>
<dbReference type="Proteomes" id="UP000183245">
    <property type="component" value="Unassembled WGS sequence"/>
</dbReference>
<dbReference type="Gene3D" id="3.90.1720.10">
    <property type="entry name" value="endopeptidase domain like (from Nostoc punctiforme)"/>
    <property type="match status" value="1"/>
</dbReference>
<feature type="chain" id="PRO_5012295030" description="Peptidase C51 domain-containing protein" evidence="1">
    <location>
        <begin position="21"/>
        <end position="465"/>
    </location>
</feature>